<dbReference type="GO" id="GO:1990757">
    <property type="term" value="F:ubiquitin ligase activator activity"/>
    <property type="evidence" value="ECO:0007669"/>
    <property type="project" value="TreeGrafter"/>
</dbReference>
<evidence type="ECO:0000256" key="5">
    <source>
        <dbReference type="ARBA" id="ARBA00023306"/>
    </source>
</evidence>
<accession>A0A0C2X5V8</accession>
<sequence>MALMRSVSSASLRSDSPSVTCYSDLSAKYHLRNTKVSLDYSPPSHDASFASFPLLSCSVNNVLFFNRGNRVHYKNLTTSEDVGQLCKLQESHGDLHIIECGGADLPDLVALGTSKGYVHIWDVKSKKMTASWSTKGVSVMRWNGPVLTIGGLKGTIKHYDTRINPTSKMKEQARKVTRHQTPITSLAWNVAGKLLASGDQTGNVYCWEPGQRTPLDVGDFIQRRKKMQHAGAISAVTWSPWQPKLLASGDMTGVIRLWNVDSTSRSNAAAPGKIELDSPVTGLHFSPHCKELLSTHGTSLVTPEASTSHIWPRTSVSNAIAVHSYPSLRHVTTLDVAEKPLGVSVLNALGTKIILSVPEDCKLNVCDVWSKRKEIKKQPSFMDTSTIR</sequence>
<dbReference type="AlphaFoldDB" id="A0A0C2X5V8"/>
<dbReference type="InterPro" id="IPR033010">
    <property type="entry name" value="Cdc20/Fizzy"/>
</dbReference>
<dbReference type="InterPro" id="IPR001680">
    <property type="entry name" value="WD40_rpt"/>
</dbReference>
<dbReference type="GO" id="GO:0031145">
    <property type="term" value="P:anaphase-promoting complex-dependent catabolic process"/>
    <property type="evidence" value="ECO:0007669"/>
    <property type="project" value="TreeGrafter"/>
</dbReference>
<feature type="repeat" description="WD" evidence="6">
    <location>
        <begin position="226"/>
        <end position="268"/>
    </location>
</feature>
<dbReference type="GO" id="GO:0051301">
    <property type="term" value="P:cell division"/>
    <property type="evidence" value="ECO:0007669"/>
    <property type="project" value="UniProtKB-KW"/>
</dbReference>
<reference evidence="7 8" key="1">
    <citation type="submission" date="2014-04" db="EMBL/GenBank/DDBJ databases">
        <title>Evolutionary Origins and Diversification of the Mycorrhizal Mutualists.</title>
        <authorList>
            <consortium name="DOE Joint Genome Institute"/>
            <consortium name="Mycorrhizal Genomics Consortium"/>
            <person name="Kohler A."/>
            <person name="Kuo A."/>
            <person name="Nagy L.G."/>
            <person name="Floudas D."/>
            <person name="Copeland A."/>
            <person name="Barry K.W."/>
            <person name="Cichocki N."/>
            <person name="Veneault-Fourrey C."/>
            <person name="LaButti K."/>
            <person name="Lindquist E.A."/>
            <person name="Lipzen A."/>
            <person name="Lundell T."/>
            <person name="Morin E."/>
            <person name="Murat C."/>
            <person name="Riley R."/>
            <person name="Ohm R."/>
            <person name="Sun H."/>
            <person name="Tunlid A."/>
            <person name="Henrissat B."/>
            <person name="Grigoriev I.V."/>
            <person name="Hibbett D.S."/>
            <person name="Martin F."/>
        </authorList>
    </citation>
    <scope>NUCLEOTIDE SEQUENCE [LARGE SCALE GENOMIC DNA]</scope>
    <source>
        <strain evidence="7 8">Koide BX008</strain>
    </source>
</reference>
<protein>
    <submittedName>
        <fullName evidence="7">Uncharacterized protein</fullName>
    </submittedName>
</protein>
<evidence type="ECO:0000256" key="4">
    <source>
        <dbReference type="ARBA" id="ARBA00022776"/>
    </source>
</evidence>
<keyword evidence="2" id="KW-0132">Cell division</keyword>
<dbReference type="HOGENOM" id="CLU_014831_5_0_1"/>
<dbReference type="SUPFAM" id="SSF50978">
    <property type="entry name" value="WD40 repeat-like"/>
    <property type="match status" value="1"/>
</dbReference>
<feature type="repeat" description="WD" evidence="6">
    <location>
        <begin position="176"/>
        <end position="208"/>
    </location>
</feature>
<proteinExistence type="predicted"/>
<dbReference type="GO" id="GO:0010997">
    <property type="term" value="F:anaphase-promoting complex binding"/>
    <property type="evidence" value="ECO:0007669"/>
    <property type="project" value="InterPro"/>
</dbReference>
<keyword evidence="4" id="KW-0498">Mitosis</keyword>
<evidence type="ECO:0000256" key="3">
    <source>
        <dbReference type="ARBA" id="ARBA00022737"/>
    </source>
</evidence>
<evidence type="ECO:0000256" key="1">
    <source>
        <dbReference type="ARBA" id="ARBA00022574"/>
    </source>
</evidence>
<dbReference type="Gene3D" id="2.130.10.10">
    <property type="entry name" value="YVTN repeat-like/Quinoprotein amine dehydrogenase"/>
    <property type="match status" value="1"/>
</dbReference>
<organism evidence="7 8">
    <name type="scientific">Amanita muscaria (strain Koide BX008)</name>
    <dbReference type="NCBI Taxonomy" id="946122"/>
    <lineage>
        <taxon>Eukaryota</taxon>
        <taxon>Fungi</taxon>
        <taxon>Dikarya</taxon>
        <taxon>Basidiomycota</taxon>
        <taxon>Agaricomycotina</taxon>
        <taxon>Agaricomycetes</taxon>
        <taxon>Agaricomycetidae</taxon>
        <taxon>Agaricales</taxon>
        <taxon>Pluteineae</taxon>
        <taxon>Amanitaceae</taxon>
        <taxon>Amanita</taxon>
    </lineage>
</organism>
<keyword evidence="1 6" id="KW-0853">WD repeat</keyword>
<dbReference type="PANTHER" id="PTHR19918">
    <property type="entry name" value="CELL DIVISION CYCLE 20 CDC20 FIZZY -RELATED"/>
    <property type="match status" value="1"/>
</dbReference>
<dbReference type="InParanoid" id="A0A0C2X5V8"/>
<dbReference type="EMBL" id="KN818248">
    <property type="protein sequence ID" value="KIL64656.1"/>
    <property type="molecule type" value="Genomic_DNA"/>
</dbReference>
<dbReference type="GO" id="GO:0005680">
    <property type="term" value="C:anaphase-promoting complex"/>
    <property type="evidence" value="ECO:0007669"/>
    <property type="project" value="TreeGrafter"/>
</dbReference>
<dbReference type="InterPro" id="IPR036322">
    <property type="entry name" value="WD40_repeat_dom_sf"/>
</dbReference>
<keyword evidence="5" id="KW-0131">Cell cycle</keyword>
<dbReference type="PROSITE" id="PS50082">
    <property type="entry name" value="WD_REPEATS_2"/>
    <property type="match status" value="2"/>
</dbReference>
<evidence type="ECO:0000313" key="8">
    <source>
        <dbReference type="Proteomes" id="UP000054549"/>
    </source>
</evidence>
<dbReference type="PANTHER" id="PTHR19918:SF8">
    <property type="entry name" value="FI02843P"/>
    <property type="match status" value="1"/>
</dbReference>
<dbReference type="Proteomes" id="UP000054549">
    <property type="component" value="Unassembled WGS sequence"/>
</dbReference>
<evidence type="ECO:0000313" key="7">
    <source>
        <dbReference type="EMBL" id="KIL64656.1"/>
    </source>
</evidence>
<dbReference type="GO" id="GO:1905786">
    <property type="term" value="P:positive regulation of anaphase-promoting complex-dependent catabolic process"/>
    <property type="evidence" value="ECO:0007669"/>
    <property type="project" value="TreeGrafter"/>
</dbReference>
<dbReference type="STRING" id="946122.A0A0C2X5V8"/>
<dbReference type="InterPro" id="IPR015943">
    <property type="entry name" value="WD40/YVTN_repeat-like_dom_sf"/>
</dbReference>
<gene>
    <name evidence="7" type="ORF">M378DRAFT_163128</name>
</gene>
<evidence type="ECO:0000256" key="6">
    <source>
        <dbReference type="PROSITE-ProRule" id="PRU00221"/>
    </source>
</evidence>
<dbReference type="OrthoDB" id="10263272at2759"/>
<dbReference type="Pfam" id="PF00400">
    <property type="entry name" value="WD40"/>
    <property type="match status" value="2"/>
</dbReference>
<keyword evidence="8" id="KW-1185">Reference proteome</keyword>
<dbReference type="SMART" id="SM00320">
    <property type="entry name" value="WD40"/>
    <property type="match status" value="3"/>
</dbReference>
<keyword evidence="3" id="KW-0677">Repeat</keyword>
<evidence type="ECO:0000256" key="2">
    <source>
        <dbReference type="ARBA" id="ARBA00022618"/>
    </source>
</evidence>
<name>A0A0C2X5V8_AMAMK</name>